<keyword evidence="6" id="KW-0812">Transmembrane</keyword>
<evidence type="ECO:0000256" key="6">
    <source>
        <dbReference type="SAM" id="Phobius"/>
    </source>
</evidence>
<reference evidence="8 9" key="2">
    <citation type="submission" date="2018-11" db="EMBL/GenBank/DDBJ databases">
        <authorList>
            <consortium name="Pathogen Informatics"/>
        </authorList>
    </citation>
    <scope>NUCLEOTIDE SEQUENCE [LARGE SCALE GENOMIC DNA]</scope>
</reference>
<evidence type="ECO:0000256" key="4">
    <source>
        <dbReference type="ARBA" id="ARBA00022801"/>
    </source>
</evidence>
<evidence type="ECO:0000256" key="5">
    <source>
        <dbReference type="ARBA" id="ARBA00022833"/>
    </source>
</evidence>
<evidence type="ECO:0000256" key="2">
    <source>
        <dbReference type="ARBA" id="ARBA00006759"/>
    </source>
</evidence>
<keyword evidence="4" id="KW-0378">Hydrolase</keyword>
<dbReference type="SMART" id="SM00849">
    <property type="entry name" value="Lactamase_B"/>
    <property type="match status" value="1"/>
</dbReference>
<sequence length="290" mass="33124">AWIGKWYTRRQLRRVKQRFASGHSHRKTYSLNGISITAIPINKDNYGYVIVNDDSKDCVLIDVGDCDPCLQFLHSNNYIPSAVLTTHKHWDHCYGNKGMLHAYPNLKLYGSKVDRPYGTNVFVSLLLFVKEGDESIEIGSFRFSTLFVPGHTKGHIIYRLLNPNGQDCLFTGDFLFIGGIGHIFEGTTKRALKSLNLLQCLPRSALIFPGHEYSLKNIQFASKLQPENKTLKRIEESVRQKRIQKMPSVGCFIYLFIYLPSPFFASIKNCIQLHSIALLSYIHISFILHP</sequence>
<keyword evidence="5" id="KW-0862">Zinc</keyword>
<name>A0A0M3J6T7_ANISI</name>
<evidence type="ECO:0000313" key="10">
    <source>
        <dbReference type="WBParaSite" id="ASIM_0000327801-mRNA-1"/>
    </source>
</evidence>
<dbReference type="CDD" id="cd07723">
    <property type="entry name" value="hydroxyacylglutathione_hydrolase_MBL-fold"/>
    <property type="match status" value="1"/>
</dbReference>
<comment type="similarity">
    <text evidence="2">Belongs to the metallo-beta-lactamase superfamily. Glyoxalase II family.</text>
</comment>
<dbReference type="SUPFAM" id="SSF56281">
    <property type="entry name" value="Metallo-hydrolase/oxidoreductase"/>
    <property type="match status" value="1"/>
</dbReference>
<dbReference type="InterPro" id="IPR036866">
    <property type="entry name" value="RibonucZ/Hydroxyglut_hydro"/>
</dbReference>
<evidence type="ECO:0000256" key="1">
    <source>
        <dbReference type="ARBA" id="ARBA00001947"/>
    </source>
</evidence>
<evidence type="ECO:0000313" key="9">
    <source>
        <dbReference type="Proteomes" id="UP000267096"/>
    </source>
</evidence>
<evidence type="ECO:0000259" key="7">
    <source>
        <dbReference type="SMART" id="SM00849"/>
    </source>
</evidence>
<dbReference type="InterPro" id="IPR035680">
    <property type="entry name" value="Clx_II_MBL"/>
</dbReference>
<comment type="cofactor">
    <cofactor evidence="1">
        <name>Zn(2+)</name>
        <dbReference type="ChEBI" id="CHEBI:29105"/>
    </cofactor>
</comment>
<gene>
    <name evidence="8" type="ORF">ASIM_LOCUS3122</name>
</gene>
<dbReference type="WBParaSite" id="ASIM_0000327801-mRNA-1">
    <property type="protein sequence ID" value="ASIM_0000327801-mRNA-1"/>
    <property type="gene ID" value="ASIM_0000327801"/>
</dbReference>
<keyword evidence="3" id="KW-0479">Metal-binding</keyword>
<feature type="transmembrane region" description="Helical" evidence="6">
    <location>
        <begin position="246"/>
        <end position="265"/>
    </location>
</feature>
<dbReference type="PANTHER" id="PTHR11935:SF116">
    <property type="entry name" value="HYDROLASE PNKD-RELATED"/>
    <property type="match status" value="1"/>
</dbReference>
<evidence type="ECO:0000313" key="8">
    <source>
        <dbReference type="EMBL" id="VDK21182.1"/>
    </source>
</evidence>
<feature type="domain" description="Metallo-beta-lactamase" evidence="7">
    <location>
        <begin position="44"/>
        <end position="211"/>
    </location>
</feature>
<accession>A0A0M3J6T7</accession>
<dbReference type="InterPro" id="IPR001279">
    <property type="entry name" value="Metallo-B-lactamas"/>
</dbReference>
<keyword evidence="6" id="KW-1133">Transmembrane helix</keyword>
<feature type="transmembrane region" description="Helical" evidence="6">
    <location>
        <begin position="271"/>
        <end position="288"/>
    </location>
</feature>
<reference evidence="10" key="1">
    <citation type="submission" date="2017-02" db="UniProtKB">
        <authorList>
            <consortium name="WormBaseParasite"/>
        </authorList>
    </citation>
    <scope>IDENTIFICATION</scope>
</reference>
<evidence type="ECO:0000256" key="3">
    <source>
        <dbReference type="ARBA" id="ARBA00022723"/>
    </source>
</evidence>
<dbReference type="OrthoDB" id="449487at2759"/>
<protein>
    <submittedName>
        <fullName evidence="10">Probable hydrolase PNKD (inferred by orthology to a human protein)</fullName>
    </submittedName>
</protein>
<dbReference type="EMBL" id="UYRR01004615">
    <property type="protein sequence ID" value="VDK21182.1"/>
    <property type="molecule type" value="Genomic_DNA"/>
</dbReference>
<proteinExistence type="inferred from homology"/>
<dbReference type="GO" id="GO:0046872">
    <property type="term" value="F:metal ion binding"/>
    <property type="evidence" value="ECO:0007669"/>
    <property type="project" value="UniProtKB-KW"/>
</dbReference>
<dbReference type="Proteomes" id="UP000267096">
    <property type="component" value="Unassembled WGS sequence"/>
</dbReference>
<keyword evidence="6" id="KW-0472">Membrane</keyword>
<dbReference type="GO" id="GO:0016787">
    <property type="term" value="F:hydrolase activity"/>
    <property type="evidence" value="ECO:0007669"/>
    <property type="project" value="UniProtKB-KW"/>
</dbReference>
<dbReference type="Pfam" id="PF00753">
    <property type="entry name" value="Lactamase_B"/>
    <property type="match status" value="1"/>
</dbReference>
<keyword evidence="9" id="KW-1185">Reference proteome</keyword>
<dbReference type="AlphaFoldDB" id="A0A0M3J6T7"/>
<dbReference type="PANTHER" id="PTHR11935">
    <property type="entry name" value="BETA LACTAMASE DOMAIN"/>
    <property type="match status" value="1"/>
</dbReference>
<organism evidence="10">
    <name type="scientific">Anisakis simplex</name>
    <name type="common">Herring worm</name>
    <dbReference type="NCBI Taxonomy" id="6269"/>
    <lineage>
        <taxon>Eukaryota</taxon>
        <taxon>Metazoa</taxon>
        <taxon>Ecdysozoa</taxon>
        <taxon>Nematoda</taxon>
        <taxon>Chromadorea</taxon>
        <taxon>Rhabditida</taxon>
        <taxon>Spirurina</taxon>
        <taxon>Ascaridomorpha</taxon>
        <taxon>Ascaridoidea</taxon>
        <taxon>Anisakidae</taxon>
        <taxon>Anisakis</taxon>
        <taxon>Anisakis simplex complex</taxon>
    </lineage>
</organism>
<dbReference type="Gene3D" id="3.60.15.10">
    <property type="entry name" value="Ribonuclease Z/Hydroxyacylglutathione hydrolase-like"/>
    <property type="match status" value="1"/>
</dbReference>